<dbReference type="SMART" id="SM00267">
    <property type="entry name" value="GGDEF"/>
    <property type="match status" value="1"/>
</dbReference>
<feature type="domain" description="GGDEF" evidence="4">
    <location>
        <begin position="239"/>
        <end position="366"/>
    </location>
</feature>
<evidence type="ECO:0000313" key="5">
    <source>
        <dbReference type="EMBL" id="MFC3852194.1"/>
    </source>
</evidence>
<feature type="transmembrane region" description="Helical" evidence="3">
    <location>
        <begin position="88"/>
        <end position="105"/>
    </location>
</feature>
<evidence type="ECO:0000256" key="3">
    <source>
        <dbReference type="SAM" id="Phobius"/>
    </source>
</evidence>
<dbReference type="SUPFAM" id="SSF55073">
    <property type="entry name" value="Nucleotide cyclase"/>
    <property type="match status" value="1"/>
</dbReference>
<gene>
    <name evidence="5" type="ORF">ACFOOG_05035</name>
</gene>
<evidence type="ECO:0000259" key="4">
    <source>
        <dbReference type="PROSITE" id="PS50887"/>
    </source>
</evidence>
<feature type="transmembrane region" description="Helical" evidence="3">
    <location>
        <begin position="58"/>
        <end position="76"/>
    </location>
</feature>
<keyword evidence="3" id="KW-0812">Transmembrane</keyword>
<proteinExistence type="predicted"/>
<sequence>MTYKDRRRHLKFRQLHQWLFGDRTSAFAQQQISLLVTAFAFLIMAAAFNLWMGVSHPALAWIYFALAPAVAWLWWWARWRSASAPASLILLLALVLIVLPATWFLNGGSQGPTLIFFLVVLSFTVGIIRSHIPGWRTAMAFLLFSPVVLLVLEWYWPEWVYPYIREADRLTDLIISYVSCALLISIVIIGHVRRFNQEIEKAQTLTHQLRELAQRDSLTGLLNHASIHKEAMNLLHHEQPFCLMMLDIDEFKRVNDTHGHLYGDDVLRQLSLAMQTVATEHHAHPGRFGGEEFMIIVPGVLSNAQQLDDALRAQVAALDLPKGPITYSAGIAQWQAGEHLNSLIQRADQALYNAKDLGRQRTSISP</sequence>
<dbReference type="EMBL" id="JBHRYR010000002">
    <property type="protein sequence ID" value="MFC3852194.1"/>
    <property type="molecule type" value="Genomic_DNA"/>
</dbReference>
<dbReference type="PANTHER" id="PTHR45138:SF9">
    <property type="entry name" value="DIGUANYLATE CYCLASE DGCM-RELATED"/>
    <property type="match status" value="1"/>
</dbReference>
<protein>
    <recommendedName>
        <fullName evidence="1">diguanylate cyclase</fullName>
        <ecNumber evidence="1">2.7.7.65</ecNumber>
    </recommendedName>
</protein>
<keyword evidence="6" id="KW-1185">Reference proteome</keyword>
<dbReference type="InterPro" id="IPR050469">
    <property type="entry name" value="Diguanylate_Cyclase"/>
</dbReference>
<accession>A0ABV7ZUF0</accession>
<dbReference type="InterPro" id="IPR000160">
    <property type="entry name" value="GGDEF_dom"/>
</dbReference>
<evidence type="ECO:0000313" key="6">
    <source>
        <dbReference type="Proteomes" id="UP001595617"/>
    </source>
</evidence>
<evidence type="ECO:0000256" key="2">
    <source>
        <dbReference type="ARBA" id="ARBA00034247"/>
    </source>
</evidence>
<dbReference type="CDD" id="cd01949">
    <property type="entry name" value="GGDEF"/>
    <property type="match status" value="1"/>
</dbReference>
<dbReference type="EC" id="2.7.7.65" evidence="1"/>
<organism evidence="5 6">
    <name type="scientific">Saccharospirillum mangrovi</name>
    <dbReference type="NCBI Taxonomy" id="2161747"/>
    <lineage>
        <taxon>Bacteria</taxon>
        <taxon>Pseudomonadati</taxon>
        <taxon>Pseudomonadota</taxon>
        <taxon>Gammaproteobacteria</taxon>
        <taxon>Oceanospirillales</taxon>
        <taxon>Saccharospirillaceae</taxon>
        <taxon>Saccharospirillum</taxon>
    </lineage>
</organism>
<reference evidence="6" key="1">
    <citation type="journal article" date="2019" name="Int. J. Syst. Evol. Microbiol.">
        <title>The Global Catalogue of Microorganisms (GCM) 10K type strain sequencing project: providing services to taxonomists for standard genome sequencing and annotation.</title>
        <authorList>
            <consortium name="The Broad Institute Genomics Platform"/>
            <consortium name="The Broad Institute Genome Sequencing Center for Infectious Disease"/>
            <person name="Wu L."/>
            <person name="Ma J."/>
        </authorList>
    </citation>
    <scope>NUCLEOTIDE SEQUENCE [LARGE SCALE GENOMIC DNA]</scope>
    <source>
        <strain evidence="6">IBRC 10765</strain>
    </source>
</reference>
<feature type="transmembrane region" description="Helical" evidence="3">
    <location>
        <begin position="135"/>
        <end position="154"/>
    </location>
</feature>
<keyword evidence="3" id="KW-1133">Transmembrane helix</keyword>
<dbReference type="InterPro" id="IPR029787">
    <property type="entry name" value="Nucleotide_cyclase"/>
</dbReference>
<dbReference type="NCBIfam" id="TIGR00254">
    <property type="entry name" value="GGDEF"/>
    <property type="match status" value="1"/>
</dbReference>
<feature type="transmembrane region" description="Helical" evidence="3">
    <location>
        <begin position="111"/>
        <end position="128"/>
    </location>
</feature>
<evidence type="ECO:0000256" key="1">
    <source>
        <dbReference type="ARBA" id="ARBA00012528"/>
    </source>
</evidence>
<dbReference type="PROSITE" id="PS50887">
    <property type="entry name" value="GGDEF"/>
    <property type="match status" value="1"/>
</dbReference>
<dbReference type="RefSeq" id="WP_380694068.1">
    <property type="nucleotide sequence ID" value="NZ_JBHRYR010000002.1"/>
</dbReference>
<dbReference type="Gene3D" id="3.30.70.270">
    <property type="match status" value="1"/>
</dbReference>
<dbReference type="Pfam" id="PF00990">
    <property type="entry name" value="GGDEF"/>
    <property type="match status" value="1"/>
</dbReference>
<feature type="transmembrane region" description="Helical" evidence="3">
    <location>
        <begin position="32"/>
        <end position="52"/>
    </location>
</feature>
<dbReference type="Proteomes" id="UP001595617">
    <property type="component" value="Unassembled WGS sequence"/>
</dbReference>
<name>A0ABV7ZUF0_9GAMM</name>
<dbReference type="InterPro" id="IPR043128">
    <property type="entry name" value="Rev_trsase/Diguanyl_cyclase"/>
</dbReference>
<comment type="caution">
    <text evidence="5">The sequence shown here is derived from an EMBL/GenBank/DDBJ whole genome shotgun (WGS) entry which is preliminary data.</text>
</comment>
<comment type="catalytic activity">
    <reaction evidence="2">
        <text>2 GTP = 3',3'-c-di-GMP + 2 diphosphate</text>
        <dbReference type="Rhea" id="RHEA:24898"/>
        <dbReference type="ChEBI" id="CHEBI:33019"/>
        <dbReference type="ChEBI" id="CHEBI:37565"/>
        <dbReference type="ChEBI" id="CHEBI:58805"/>
        <dbReference type="EC" id="2.7.7.65"/>
    </reaction>
</comment>
<keyword evidence="3" id="KW-0472">Membrane</keyword>
<feature type="transmembrane region" description="Helical" evidence="3">
    <location>
        <begin position="174"/>
        <end position="192"/>
    </location>
</feature>
<dbReference type="PANTHER" id="PTHR45138">
    <property type="entry name" value="REGULATORY COMPONENTS OF SENSORY TRANSDUCTION SYSTEM"/>
    <property type="match status" value="1"/>
</dbReference>